<proteinExistence type="predicted"/>
<dbReference type="InterPro" id="IPR036047">
    <property type="entry name" value="F-box-like_dom_sf"/>
</dbReference>
<feature type="domain" description="F-box" evidence="1">
    <location>
        <begin position="2"/>
        <end position="48"/>
    </location>
</feature>
<dbReference type="SUPFAM" id="SSF81383">
    <property type="entry name" value="F-box domain"/>
    <property type="match status" value="1"/>
</dbReference>
<evidence type="ECO:0000313" key="2">
    <source>
        <dbReference type="EMBL" id="KAK6359054.1"/>
    </source>
</evidence>
<keyword evidence="3" id="KW-1185">Reference proteome</keyword>
<evidence type="ECO:0000259" key="1">
    <source>
        <dbReference type="PROSITE" id="PS50181"/>
    </source>
</evidence>
<dbReference type="PROSITE" id="PS50181">
    <property type="entry name" value="FBOX"/>
    <property type="match status" value="1"/>
</dbReference>
<protein>
    <recommendedName>
        <fullName evidence="1">F-box domain-containing protein</fullName>
    </recommendedName>
</protein>
<organism evidence="2 3">
    <name type="scientific">Orbilia brochopaga</name>
    <dbReference type="NCBI Taxonomy" id="3140254"/>
    <lineage>
        <taxon>Eukaryota</taxon>
        <taxon>Fungi</taxon>
        <taxon>Dikarya</taxon>
        <taxon>Ascomycota</taxon>
        <taxon>Pezizomycotina</taxon>
        <taxon>Orbiliomycetes</taxon>
        <taxon>Orbiliales</taxon>
        <taxon>Orbiliaceae</taxon>
        <taxon>Orbilia</taxon>
    </lineage>
</organism>
<dbReference type="AlphaFoldDB" id="A0AAV9VDF8"/>
<evidence type="ECO:0000313" key="3">
    <source>
        <dbReference type="Proteomes" id="UP001375240"/>
    </source>
</evidence>
<reference evidence="2 3" key="1">
    <citation type="submission" date="2019-10" db="EMBL/GenBank/DDBJ databases">
        <authorList>
            <person name="Palmer J.M."/>
        </authorList>
    </citation>
    <scope>NUCLEOTIDE SEQUENCE [LARGE SCALE GENOMIC DNA]</scope>
    <source>
        <strain evidence="2 3">TWF696</strain>
    </source>
</reference>
<comment type="caution">
    <text evidence="2">The sequence shown here is derived from an EMBL/GenBank/DDBJ whole genome shotgun (WGS) entry which is preliminary data.</text>
</comment>
<dbReference type="EMBL" id="JAVHNQ010000001">
    <property type="protein sequence ID" value="KAK6359054.1"/>
    <property type="molecule type" value="Genomic_DNA"/>
</dbReference>
<dbReference type="InterPro" id="IPR001810">
    <property type="entry name" value="F-box_dom"/>
</dbReference>
<dbReference type="CDD" id="cd09917">
    <property type="entry name" value="F-box_SF"/>
    <property type="match status" value="1"/>
</dbReference>
<sequence>MATTLDSLPVELHYEILSHLSHHEQIFASMANPFWRDILSQNQRFQSMRYSVPLGEGNGKVHSLIERVDSRILCTMRMGQQEKESDSKVEEFQFDYIFPQEGGQVVKYDISTCPFLDEPWFIPPTGMRVGRKEGDVRSEEKRGAKELQLRVGAVVCEPLWRGFFWVGDEFLYDPQMTVREMVGGRIADSLKEEIKSSPLLKALAQGVHPVRFRPVVRLLKQSGLGGHQQETFLDGQYAFDTRRSFARRQPLPRRRPADTSTLFGGW</sequence>
<name>A0AAV9VDF8_9PEZI</name>
<gene>
    <name evidence="2" type="ORF">TWF696_000224</name>
</gene>
<dbReference type="Proteomes" id="UP001375240">
    <property type="component" value="Unassembled WGS sequence"/>
</dbReference>
<accession>A0AAV9VDF8</accession>